<dbReference type="InterPro" id="IPR001763">
    <property type="entry name" value="Rhodanese-like_dom"/>
</dbReference>
<dbReference type="CDD" id="cd14517">
    <property type="entry name" value="DSP_STYXL1"/>
    <property type="match status" value="1"/>
</dbReference>
<dbReference type="PANTHER" id="PTHR46659:SF1">
    <property type="entry name" value="SERINE_THREONINE_TYROSINE-INTERACTING-LIKE PROTEIN 1"/>
    <property type="match status" value="1"/>
</dbReference>
<dbReference type="GO" id="GO:2001244">
    <property type="term" value="P:positive regulation of intrinsic apoptotic signaling pathway"/>
    <property type="evidence" value="ECO:0007669"/>
    <property type="project" value="TreeGrafter"/>
</dbReference>
<reference evidence="2" key="1">
    <citation type="submission" date="2022-12" db="EMBL/GenBank/DDBJ databases">
        <authorList>
            <person name="Alioto T."/>
            <person name="Alioto T."/>
            <person name="Gomez Garrido J."/>
        </authorList>
    </citation>
    <scope>NUCLEOTIDE SEQUENCE</scope>
</reference>
<dbReference type="GO" id="GO:0019903">
    <property type="term" value="F:protein phosphatase binding"/>
    <property type="evidence" value="ECO:0007669"/>
    <property type="project" value="TreeGrafter"/>
</dbReference>
<dbReference type="InterPro" id="IPR000340">
    <property type="entry name" value="Dual-sp_phosphatase_cat-dom"/>
</dbReference>
<sequence length="386" mass="44735">MASGLGRRHCGIQVEQYPDTQIPAQNKLPGFPDCKLRYEEVFFCLWMNYLNVNIMAGVALCEPTELYNMLNQSTKISRLAEPNYLCLMDARTRREYNESHLMTAIRVRKNALGKFIVPPSVNLECVRYCVVYDGKSTSVDAAYDIDYDLYEVDKELTPYDMGEDINKLRTKPSSEENAPVGSAARCARIMQRFTSYPVLVLRGGYELFTATYHYLRTQKIFWMPQELEAFKPYPVEILPARLYMGNYAQACDSQIQKDLKIKAHLNVCEEAGTFFLEDTDRLLHIPIPDSPDAEIFSYFPKICHFIDSHIHKERVLVFSTMGISRCSTAVMAYLMHSCRLYLKKSWSYVQKCKINMRPNRGFVQQLSEWETRIYLSDITDISEPNY</sequence>
<dbReference type="PROSITE" id="PS50054">
    <property type="entry name" value="TYR_PHOSPHATASE_DUAL"/>
    <property type="match status" value="1"/>
</dbReference>
<dbReference type="SUPFAM" id="SSF52821">
    <property type="entry name" value="Rhodanese/Cell cycle control phosphatase"/>
    <property type="match status" value="1"/>
</dbReference>
<gene>
    <name evidence="2" type="ORF">PODLI_1B029831</name>
</gene>
<dbReference type="SMART" id="SM00450">
    <property type="entry name" value="RHOD"/>
    <property type="match status" value="1"/>
</dbReference>
<organism evidence="2 3">
    <name type="scientific">Podarcis lilfordi</name>
    <name type="common">Lilford's wall lizard</name>
    <dbReference type="NCBI Taxonomy" id="74358"/>
    <lineage>
        <taxon>Eukaryota</taxon>
        <taxon>Metazoa</taxon>
        <taxon>Chordata</taxon>
        <taxon>Craniata</taxon>
        <taxon>Vertebrata</taxon>
        <taxon>Euteleostomi</taxon>
        <taxon>Lepidosauria</taxon>
        <taxon>Squamata</taxon>
        <taxon>Bifurcata</taxon>
        <taxon>Unidentata</taxon>
        <taxon>Episquamata</taxon>
        <taxon>Laterata</taxon>
        <taxon>Lacertibaenia</taxon>
        <taxon>Lacertidae</taxon>
        <taxon>Podarcis</taxon>
    </lineage>
</organism>
<dbReference type="EMBL" id="OX395141">
    <property type="protein sequence ID" value="CAI5795034.1"/>
    <property type="molecule type" value="Genomic_DNA"/>
</dbReference>
<dbReference type="GO" id="GO:0005739">
    <property type="term" value="C:mitochondrion"/>
    <property type="evidence" value="ECO:0007669"/>
    <property type="project" value="TreeGrafter"/>
</dbReference>
<dbReference type="GO" id="GO:0001691">
    <property type="term" value="F:pseudophosphatase activity"/>
    <property type="evidence" value="ECO:0007669"/>
    <property type="project" value="TreeGrafter"/>
</dbReference>
<evidence type="ECO:0000313" key="2">
    <source>
        <dbReference type="EMBL" id="CAI5795034.1"/>
    </source>
</evidence>
<evidence type="ECO:0000259" key="1">
    <source>
        <dbReference type="PROSITE" id="PS50054"/>
    </source>
</evidence>
<name>A0AA35LF61_9SAUR</name>
<evidence type="ECO:0000313" key="3">
    <source>
        <dbReference type="Proteomes" id="UP001178461"/>
    </source>
</evidence>
<dbReference type="Pfam" id="PF00782">
    <property type="entry name" value="DSPc"/>
    <property type="match status" value="1"/>
</dbReference>
<dbReference type="InterPro" id="IPR053272">
    <property type="entry name" value="STY_interacting-like"/>
</dbReference>
<dbReference type="Proteomes" id="UP001178461">
    <property type="component" value="Chromosome 15"/>
</dbReference>
<dbReference type="PANTHER" id="PTHR46659">
    <property type="entry name" value="SERINE/THREONINE/TYROSINE-INTERACTING-LIKE PROTEIN 1"/>
    <property type="match status" value="1"/>
</dbReference>
<dbReference type="SUPFAM" id="SSF52799">
    <property type="entry name" value="(Phosphotyrosine protein) phosphatases II"/>
    <property type="match status" value="1"/>
</dbReference>
<dbReference type="Gene3D" id="3.90.190.10">
    <property type="entry name" value="Protein tyrosine phosphatase superfamily"/>
    <property type="match status" value="1"/>
</dbReference>
<protein>
    <submittedName>
        <fullName evidence="2">Serine threonine tyrosine-interacting 1</fullName>
    </submittedName>
</protein>
<proteinExistence type="predicted"/>
<dbReference type="AlphaFoldDB" id="A0AA35LF61"/>
<dbReference type="InterPro" id="IPR020422">
    <property type="entry name" value="TYR_PHOSPHATASE_DUAL_dom"/>
</dbReference>
<accession>A0AA35LF61</accession>
<dbReference type="GO" id="GO:0004864">
    <property type="term" value="F:protein phosphatase inhibitor activity"/>
    <property type="evidence" value="ECO:0007669"/>
    <property type="project" value="TreeGrafter"/>
</dbReference>
<dbReference type="Gene3D" id="3.40.250.10">
    <property type="entry name" value="Rhodanese-like domain"/>
    <property type="match status" value="1"/>
</dbReference>
<keyword evidence="3" id="KW-1185">Reference proteome</keyword>
<dbReference type="InterPro" id="IPR036873">
    <property type="entry name" value="Rhodanese-like_dom_sf"/>
</dbReference>
<dbReference type="InterPro" id="IPR029021">
    <property type="entry name" value="Prot-tyrosine_phosphatase-like"/>
</dbReference>
<dbReference type="SMART" id="SM00195">
    <property type="entry name" value="DSPc"/>
    <property type="match status" value="1"/>
</dbReference>
<dbReference type="FunFam" id="3.90.190.10:FF:000082">
    <property type="entry name" value="Serine/threonine/tyrosine-interacting-like protein 1"/>
    <property type="match status" value="1"/>
</dbReference>
<dbReference type="GO" id="GO:0062030">
    <property type="term" value="P:negative regulation of stress granule assembly"/>
    <property type="evidence" value="ECO:0007669"/>
    <property type="project" value="TreeGrafter"/>
</dbReference>
<feature type="domain" description="Tyrosine-protein phosphatase" evidence="1">
    <location>
        <begin position="233"/>
        <end position="375"/>
    </location>
</feature>